<proteinExistence type="predicted"/>
<gene>
    <name evidence="1" type="ORF">B456_006G141100</name>
</gene>
<keyword evidence="2" id="KW-1185">Reference proteome</keyword>
<dbReference type="AlphaFoldDB" id="A0A0D2RW75"/>
<sequence length="90" mass="10432">MLIAQLMFVEIESAKEYLMFVEKHFYSSNKSFIGTLMAQLTTTKFDGTREIQEHIIEMTNIVTSLKPYGMVLDDSFLVQFILNSLPLNFE</sequence>
<dbReference type="PANTHER" id="PTHR35317">
    <property type="entry name" value="OS04G0629600 PROTEIN"/>
    <property type="match status" value="1"/>
</dbReference>
<dbReference type="Pfam" id="PF14223">
    <property type="entry name" value="Retrotran_gag_2"/>
    <property type="match status" value="1"/>
</dbReference>
<dbReference type="EMBL" id="CM001745">
    <property type="protein sequence ID" value="KJB36099.1"/>
    <property type="molecule type" value="Genomic_DNA"/>
</dbReference>
<evidence type="ECO:0000313" key="1">
    <source>
        <dbReference type="EMBL" id="KJB36099.1"/>
    </source>
</evidence>
<dbReference type="eggNOG" id="ENOG502SR49">
    <property type="taxonomic scope" value="Eukaryota"/>
</dbReference>
<dbReference type="Gramene" id="KJB36099">
    <property type="protein sequence ID" value="KJB36099"/>
    <property type="gene ID" value="B456_006G141100"/>
</dbReference>
<dbReference type="OMA" id="MFVEIES"/>
<protein>
    <submittedName>
        <fullName evidence="1">Uncharacterized protein</fullName>
    </submittedName>
</protein>
<reference evidence="1 2" key="1">
    <citation type="journal article" date="2012" name="Nature">
        <title>Repeated polyploidization of Gossypium genomes and the evolution of spinnable cotton fibres.</title>
        <authorList>
            <person name="Paterson A.H."/>
            <person name="Wendel J.F."/>
            <person name="Gundlach H."/>
            <person name="Guo H."/>
            <person name="Jenkins J."/>
            <person name="Jin D."/>
            <person name="Llewellyn D."/>
            <person name="Showmaker K.C."/>
            <person name="Shu S."/>
            <person name="Udall J."/>
            <person name="Yoo M.J."/>
            <person name="Byers R."/>
            <person name="Chen W."/>
            <person name="Doron-Faigenboim A."/>
            <person name="Duke M.V."/>
            <person name="Gong L."/>
            <person name="Grimwood J."/>
            <person name="Grover C."/>
            <person name="Grupp K."/>
            <person name="Hu G."/>
            <person name="Lee T.H."/>
            <person name="Li J."/>
            <person name="Lin L."/>
            <person name="Liu T."/>
            <person name="Marler B.S."/>
            <person name="Page J.T."/>
            <person name="Roberts A.W."/>
            <person name="Romanel E."/>
            <person name="Sanders W.S."/>
            <person name="Szadkowski E."/>
            <person name="Tan X."/>
            <person name="Tang H."/>
            <person name="Xu C."/>
            <person name="Wang J."/>
            <person name="Wang Z."/>
            <person name="Zhang D."/>
            <person name="Zhang L."/>
            <person name="Ashrafi H."/>
            <person name="Bedon F."/>
            <person name="Bowers J.E."/>
            <person name="Brubaker C.L."/>
            <person name="Chee P.W."/>
            <person name="Das S."/>
            <person name="Gingle A.R."/>
            <person name="Haigler C.H."/>
            <person name="Harker D."/>
            <person name="Hoffmann L.V."/>
            <person name="Hovav R."/>
            <person name="Jones D.C."/>
            <person name="Lemke C."/>
            <person name="Mansoor S."/>
            <person name="ur Rahman M."/>
            <person name="Rainville L.N."/>
            <person name="Rambani A."/>
            <person name="Reddy U.K."/>
            <person name="Rong J.K."/>
            <person name="Saranga Y."/>
            <person name="Scheffler B.E."/>
            <person name="Scheffler J.A."/>
            <person name="Stelly D.M."/>
            <person name="Triplett B.A."/>
            <person name="Van Deynze A."/>
            <person name="Vaslin M.F."/>
            <person name="Waghmare V.N."/>
            <person name="Walford S.A."/>
            <person name="Wright R.J."/>
            <person name="Zaki E.A."/>
            <person name="Zhang T."/>
            <person name="Dennis E.S."/>
            <person name="Mayer K.F."/>
            <person name="Peterson D.G."/>
            <person name="Rokhsar D.S."/>
            <person name="Wang X."/>
            <person name="Schmutz J."/>
        </authorList>
    </citation>
    <scope>NUCLEOTIDE SEQUENCE [LARGE SCALE GENOMIC DNA]</scope>
</reference>
<accession>A0A0D2RW75</accession>
<dbReference type="Proteomes" id="UP000032304">
    <property type="component" value="Chromosome 6"/>
</dbReference>
<name>A0A0D2RW75_GOSRA</name>
<dbReference type="PANTHER" id="PTHR35317:SF10">
    <property type="entry name" value="RNA-DIRECTED DNA POLYMERASE"/>
    <property type="match status" value="1"/>
</dbReference>
<organism evidence="1 2">
    <name type="scientific">Gossypium raimondii</name>
    <name type="common">Peruvian cotton</name>
    <name type="synonym">Gossypium klotzschianum subsp. raimondii</name>
    <dbReference type="NCBI Taxonomy" id="29730"/>
    <lineage>
        <taxon>Eukaryota</taxon>
        <taxon>Viridiplantae</taxon>
        <taxon>Streptophyta</taxon>
        <taxon>Embryophyta</taxon>
        <taxon>Tracheophyta</taxon>
        <taxon>Spermatophyta</taxon>
        <taxon>Magnoliopsida</taxon>
        <taxon>eudicotyledons</taxon>
        <taxon>Gunneridae</taxon>
        <taxon>Pentapetalae</taxon>
        <taxon>rosids</taxon>
        <taxon>malvids</taxon>
        <taxon>Malvales</taxon>
        <taxon>Malvaceae</taxon>
        <taxon>Malvoideae</taxon>
        <taxon>Gossypium</taxon>
    </lineage>
</organism>
<evidence type="ECO:0000313" key="2">
    <source>
        <dbReference type="Proteomes" id="UP000032304"/>
    </source>
</evidence>